<sequence>MENISIRPVRSGELAAVAALRWEWLVENGGEALGEHEEFVRHFVDWARDNAGSHRCMVVVRDDDGVVIGMAWLAVVQRVPTPRAPRRASGDLQCVYVVPEARDGGLGGRLIRAVLDESRELGLERVTVHSSRRAIPAYARCGFQESPRLLQARVAGA</sequence>
<keyword evidence="1" id="KW-0808">Transferase</keyword>
<dbReference type="InterPro" id="IPR016181">
    <property type="entry name" value="Acyl_CoA_acyltransferase"/>
</dbReference>
<dbReference type="CDD" id="cd04301">
    <property type="entry name" value="NAT_SF"/>
    <property type="match status" value="1"/>
</dbReference>
<keyword evidence="5" id="KW-1185">Reference proteome</keyword>
<dbReference type="PROSITE" id="PS51186">
    <property type="entry name" value="GNAT"/>
    <property type="match status" value="1"/>
</dbReference>
<dbReference type="InterPro" id="IPR050832">
    <property type="entry name" value="Bact_Acetyltransf"/>
</dbReference>
<dbReference type="InterPro" id="IPR000182">
    <property type="entry name" value="GNAT_dom"/>
</dbReference>
<dbReference type="RefSeq" id="WP_193505198.1">
    <property type="nucleotide sequence ID" value="NZ_BMSO01000007.1"/>
</dbReference>
<feature type="domain" description="N-acetyltransferase" evidence="3">
    <location>
        <begin position="4"/>
        <end position="157"/>
    </location>
</feature>
<evidence type="ECO:0000256" key="2">
    <source>
        <dbReference type="ARBA" id="ARBA00023315"/>
    </source>
</evidence>
<reference evidence="4 5" key="1">
    <citation type="journal article" date="2021" name="J. Microbiol. Biotechnol.">
        <title>An Efficient Markerless Deletion System Suitable for the Industrial Strains of Streptomyces.</title>
        <authorList>
            <person name="Dong J."/>
            <person name="Wei J."/>
            <person name="Li H."/>
            <person name="Zhao S."/>
            <person name="Guan W."/>
        </authorList>
    </citation>
    <scope>NUCLEOTIDE SEQUENCE [LARGE SCALE GENOMIC DNA]</scope>
    <source>
        <strain evidence="4 5">CICC 11043</strain>
    </source>
</reference>
<evidence type="ECO:0000256" key="1">
    <source>
        <dbReference type="ARBA" id="ARBA00022679"/>
    </source>
</evidence>
<proteinExistence type="predicted"/>
<dbReference type="PANTHER" id="PTHR43877">
    <property type="entry name" value="AMINOALKYLPHOSPHONATE N-ACETYLTRANSFERASE-RELATED-RELATED"/>
    <property type="match status" value="1"/>
</dbReference>
<keyword evidence="2" id="KW-0012">Acyltransferase</keyword>
<accession>A0ABZ0KGQ3</accession>
<dbReference type="SUPFAM" id="SSF55729">
    <property type="entry name" value="Acyl-CoA N-acyltransferases (Nat)"/>
    <property type="match status" value="1"/>
</dbReference>
<dbReference type="Gene3D" id="3.40.630.30">
    <property type="match status" value="1"/>
</dbReference>
<evidence type="ECO:0000313" key="4">
    <source>
        <dbReference type="EMBL" id="WOT36949.1"/>
    </source>
</evidence>
<name>A0ABZ0KGQ3_STRC4</name>
<reference evidence="4 5" key="2">
    <citation type="journal article" date="2024" name="Microb. Biotechnol.">
        <title>The involvement of multiple ABC transporters in daunorubicin efflux in Streptomyces coeruleorubidus.</title>
        <authorList>
            <person name="Dong J."/>
            <person name="Ning J."/>
            <person name="Tian Y."/>
            <person name="Li H."/>
            <person name="Chen H."/>
            <person name="Guan W."/>
        </authorList>
    </citation>
    <scope>NUCLEOTIDE SEQUENCE [LARGE SCALE GENOMIC DNA]</scope>
    <source>
        <strain evidence="4 5">CICC 11043</strain>
    </source>
</reference>
<gene>
    <name evidence="4" type="ORF">R5U08_23705</name>
</gene>
<organism evidence="4 5">
    <name type="scientific">Streptomyces coeruleorubidus</name>
    <dbReference type="NCBI Taxonomy" id="116188"/>
    <lineage>
        <taxon>Bacteria</taxon>
        <taxon>Bacillati</taxon>
        <taxon>Actinomycetota</taxon>
        <taxon>Actinomycetes</taxon>
        <taxon>Kitasatosporales</taxon>
        <taxon>Streptomycetaceae</taxon>
        <taxon>Streptomyces</taxon>
    </lineage>
</organism>
<evidence type="ECO:0000313" key="5">
    <source>
        <dbReference type="Proteomes" id="UP001305002"/>
    </source>
</evidence>
<dbReference type="EMBL" id="CP137524">
    <property type="protein sequence ID" value="WOT36949.1"/>
    <property type="molecule type" value="Genomic_DNA"/>
</dbReference>
<dbReference type="Proteomes" id="UP001305002">
    <property type="component" value="Chromosome"/>
</dbReference>
<protein>
    <submittedName>
        <fullName evidence="4">GNAT family N-acetyltransferase</fullName>
    </submittedName>
</protein>
<evidence type="ECO:0000259" key="3">
    <source>
        <dbReference type="PROSITE" id="PS51186"/>
    </source>
</evidence>
<dbReference type="Pfam" id="PF00583">
    <property type="entry name" value="Acetyltransf_1"/>
    <property type="match status" value="1"/>
</dbReference>